<comment type="caution">
    <text evidence="1">The sequence shown here is derived from an EMBL/GenBank/DDBJ whole genome shotgun (WGS) entry which is preliminary data.</text>
</comment>
<dbReference type="Proteomes" id="UP001055072">
    <property type="component" value="Unassembled WGS sequence"/>
</dbReference>
<protein>
    <submittedName>
        <fullName evidence="1">Uncharacterized protein</fullName>
    </submittedName>
</protein>
<evidence type="ECO:0000313" key="1">
    <source>
        <dbReference type="EMBL" id="KAI0092305.1"/>
    </source>
</evidence>
<sequence length="306" mass="32901">MVNARGYLFIFLNTVRVISIVSLLLLFSSSVVTMADDIKAVNRFIAAGKLDASSSNSTQVDTDYIEGSTVPNQPAGAFWAVLNSLLVIVQSIVCIFSECSWPERFFDTYFPVLGPAFGLGALGVIQCLLGAAVLSHHVAEFPLVSAFLVFSIGCLNILLGLIFRERVKTKRSIRKWKEGNKDVLPTTGRMPAYNITFPQHNASGSFDEKDSGAWRSGSLSSQKQGLGFGRKAEMAAAEQGYNVREPEESVPPYAAKPASRFSHGSAASGSEYSPTREGGYSRPASEHEHARGDAASPATHSGETAI</sequence>
<accession>A0ACB8UF60</accession>
<keyword evidence="2" id="KW-1185">Reference proteome</keyword>
<proteinExistence type="predicted"/>
<dbReference type="EMBL" id="MU274904">
    <property type="protein sequence ID" value="KAI0092305.1"/>
    <property type="molecule type" value="Genomic_DNA"/>
</dbReference>
<reference evidence="1" key="1">
    <citation type="journal article" date="2021" name="Environ. Microbiol.">
        <title>Gene family expansions and transcriptome signatures uncover fungal adaptations to wood decay.</title>
        <authorList>
            <person name="Hage H."/>
            <person name="Miyauchi S."/>
            <person name="Viragh M."/>
            <person name="Drula E."/>
            <person name="Min B."/>
            <person name="Chaduli D."/>
            <person name="Navarro D."/>
            <person name="Favel A."/>
            <person name="Norest M."/>
            <person name="Lesage-Meessen L."/>
            <person name="Balint B."/>
            <person name="Merenyi Z."/>
            <person name="de Eugenio L."/>
            <person name="Morin E."/>
            <person name="Martinez A.T."/>
            <person name="Baldrian P."/>
            <person name="Stursova M."/>
            <person name="Martinez M.J."/>
            <person name="Novotny C."/>
            <person name="Magnuson J.K."/>
            <person name="Spatafora J.W."/>
            <person name="Maurice S."/>
            <person name="Pangilinan J."/>
            <person name="Andreopoulos W."/>
            <person name="LaButti K."/>
            <person name="Hundley H."/>
            <person name="Na H."/>
            <person name="Kuo A."/>
            <person name="Barry K."/>
            <person name="Lipzen A."/>
            <person name="Henrissat B."/>
            <person name="Riley R."/>
            <person name="Ahrendt S."/>
            <person name="Nagy L.G."/>
            <person name="Grigoriev I.V."/>
            <person name="Martin F."/>
            <person name="Rosso M.N."/>
        </authorList>
    </citation>
    <scope>NUCLEOTIDE SEQUENCE</scope>
    <source>
        <strain evidence="1">CBS 384.51</strain>
    </source>
</reference>
<gene>
    <name evidence="1" type="ORF">BDY19DRAFT_592991</name>
</gene>
<name>A0ACB8UF60_9APHY</name>
<evidence type="ECO:0000313" key="2">
    <source>
        <dbReference type="Proteomes" id="UP001055072"/>
    </source>
</evidence>
<organism evidence="1 2">
    <name type="scientific">Irpex rosettiformis</name>
    <dbReference type="NCBI Taxonomy" id="378272"/>
    <lineage>
        <taxon>Eukaryota</taxon>
        <taxon>Fungi</taxon>
        <taxon>Dikarya</taxon>
        <taxon>Basidiomycota</taxon>
        <taxon>Agaricomycotina</taxon>
        <taxon>Agaricomycetes</taxon>
        <taxon>Polyporales</taxon>
        <taxon>Irpicaceae</taxon>
        <taxon>Irpex</taxon>
    </lineage>
</organism>